<evidence type="ECO:0000256" key="1">
    <source>
        <dbReference type="SAM" id="MobiDB-lite"/>
    </source>
</evidence>
<evidence type="ECO:0000313" key="3">
    <source>
        <dbReference type="Proteomes" id="UP001458880"/>
    </source>
</evidence>
<organism evidence="2 3">
    <name type="scientific">Popillia japonica</name>
    <name type="common">Japanese beetle</name>
    <dbReference type="NCBI Taxonomy" id="7064"/>
    <lineage>
        <taxon>Eukaryota</taxon>
        <taxon>Metazoa</taxon>
        <taxon>Ecdysozoa</taxon>
        <taxon>Arthropoda</taxon>
        <taxon>Hexapoda</taxon>
        <taxon>Insecta</taxon>
        <taxon>Pterygota</taxon>
        <taxon>Neoptera</taxon>
        <taxon>Endopterygota</taxon>
        <taxon>Coleoptera</taxon>
        <taxon>Polyphaga</taxon>
        <taxon>Scarabaeiformia</taxon>
        <taxon>Scarabaeidae</taxon>
        <taxon>Rutelinae</taxon>
        <taxon>Popillia</taxon>
    </lineage>
</organism>
<protein>
    <submittedName>
        <fullName evidence="2">Uncharacterized protein</fullName>
    </submittedName>
</protein>
<dbReference type="Proteomes" id="UP001458880">
    <property type="component" value="Unassembled WGS sequence"/>
</dbReference>
<evidence type="ECO:0000313" key="2">
    <source>
        <dbReference type="EMBL" id="KAK9685251.1"/>
    </source>
</evidence>
<accession>A0AAW1I7N8</accession>
<gene>
    <name evidence="2" type="ORF">QE152_g38178</name>
</gene>
<comment type="caution">
    <text evidence="2">The sequence shown here is derived from an EMBL/GenBank/DDBJ whole genome shotgun (WGS) entry which is preliminary data.</text>
</comment>
<feature type="region of interest" description="Disordered" evidence="1">
    <location>
        <begin position="74"/>
        <end position="97"/>
    </location>
</feature>
<dbReference type="AlphaFoldDB" id="A0AAW1I7N8"/>
<proteinExistence type="predicted"/>
<name>A0AAW1I7N8_POPJA</name>
<sequence>MSLALLRNIIRKKRHDIDSINQELRFLHVSLANKLDPLLWNRIEQLAFLTAESDEEIRTKRQCEKFSRLEQQQLGKSANHHLETKKGGNQHLAPPTK</sequence>
<keyword evidence="3" id="KW-1185">Reference proteome</keyword>
<reference evidence="2 3" key="1">
    <citation type="journal article" date="2024" name="BMC Genomics">
        <title>De novo assembly and annotation of Popillia japonica's genome with initial clues to its potential as an invasive pest.</title>
        <authorList>
            <person name="Cucini C."/>
            <person name="Boschi S."/>
            <person name="Funari R."/>
            <person name="Cardaioli E."/>
            <person name="Iannotti N."/>
            <person name="Marturano G."/>
            <person name="Paoli F."/>
            <person name="Bruttini M."/>
            <person name="Carapelli A."/>
            <person name="Frati F."/>
            <person name="Nardi F."/>
        </authorList>
    </citation>
    <scope>NUCLEOTIDE SEQUENCE [LARGE SCALE GENOMIC DNA]</scope>
    <source>
        <strain evidence="2">DMR45628</strain>
    </source>
</reference>
<dbReference type="EMBL" id="JASPKY010000792">
    <property type="protein sequence ID" value="KAK9685251.1"/>
    <property type="molecule type" value="Genomic_DNA"/>
</dbReference>